<dbReference type="AlphaFoldDB" id="A0A0L7M2R0"/>
<evidence type="ECO:0008006" key="4">
    <source>
        <dbReference type="Google" id="ProtNLM"/>
    </source>
</evidence>
<reference evidence="3" key="2">
    <citation type="submission" date="2006-09" db="EMBL/GenBank/DDBJ databases">
        <title>The genome sequence of Plasmodium falciparum Dd2.</title>
        <authorList>
            <consortium name="The Broad Institute Genome Sequencing Platform"/>
            <person name="Birren B."/>
            <person name="Lander E."/>
            <person name="Galagan J."/>
            <person name="Nusbaum C."/>
            <person name="Devon K."/>
            <person name="Henn M."/>
            <person name="Jaffe D."/>
            <person name="Butler J."/>
            <person name="Alvarez P."/>
            <person name="Gnerre S."/>
            <person name="Grabherr M."/>
            <person name="Kleber M."/>
            <person name="Mauceli E."/>
            <person name="Brockman W."/>
            <person name="MacCallum I.A."/>
            <person name="Rounsley S."/>
            <person name="Young S."/>
            <person name="LaButti K."/>
            <person name="Pushparaj V."/>
            <person name="DeCaprio D."/>
            <person name="Crawford M."/>
            <person name="Koehrsen M."/>
            <person name="Engels R."/>
            <person name="Montgomery P."/>
            <person name="Pearson M."/>
            <person name="Howarth C."/>
            <person name="Larson L."/>
            <person name="Luoma S."/>
            <person name="White J."/>
            <person name="Kodira C."/>
            <person name="Zeng Q."/>
            <person name="O'Leary S."/>
            <person name="Yandava C."/>
            <person name="Alvarado L."/>
            <person name="Wirth D."/>
            <person name="Volkman S."/>
            <person name="Hartl D."/>
        </authorList>
    </citation>
    <scope>NUCLEOTIDE SEQUENCE [LARGE SCALE GENOMIC DNA]</scope>
</reference>
<organism evidence="2 3">
    <name type="scientific">Plasmodium falciparum (isolate Dd2)</name>
    <dbReference type="NCBI Taxonomy" id="57267"/>
    <lineage>
        <taxon>Eukaryota</taxon>
        <taxon>Sar</taxon>
        <taxon>Alveolata</taxon>
        <taxon>Apicomplexa</taxon>
        <taxon>Aconoidasida</taxon>
        <taxon>Haemosporida</taxon>
        <taxon>Plasmodiidae</taxon>
        <taxon>Plasmodium</taxon>
        <taxon>Plasmodium (Laverania)</taxon>
    </lineage>
</organism>
<proteinExistence type="predicted"/>
<reference evidence="3" key="1">
    <citation type="submission" date="2006-09" db="EMBL/GenBank/DDBJ databases">
        <title>Annotation of Plasmodium falciparum Dd2.</title>
        <authorList>
            <consortium name="The Broad Institute Genome Sequencing Platform"/>
            <person name="Volkman S.K."/>
            <person name="Neafsey D.E."/>
            <person name="Dash A.P."/>
            <person name="Chitnis C.E."/>
            <person name="Hartl D.L."/>
            <person name="Young S.K."/>
            <person name="Zeng Q."/>
            <person name="Koehrsen M."/>
            <person name="Alvarado L."/>
            <person name="Berlin A."/>
            <person name="Borenstein D."/>
            <person name="Chapman S.B."/>
            <person name="Chen Z."/>
            <person name="Engels R."/>
            <person name="Freedman E."/>
            <person name="Gellesch M."/>
            <person name="Goldberg J."/>
            <person name="Griggs A."/>
            <person name="Gujja S."/>
            <person name="Heilman E.R."/>
            <person name="Heiman D.I."/>
            <person name="Howarth C."/>
            <person name="Jen D."/>
            <person name="Larson L."/>
            <person name="Mehta T."/>
            <person name="Neiman D."/>
            <person name="Park D."/>
            <person name="Pearson M."/>
            <person name="Roberts A."/>
            <person name="Saif S."/>
            <person name="Shea T."/>
            <person name="Shenoy N."/>
            <person name="Sisk P."/>
            <person name="Stolte C."/>
            <person name="Sykes S."/>
            <person name="Walk T."/>
            <person name="White J."/>
            <person name="Yandava C."/>
            <person name="Haas B."/>
            <person name="Henn M.R."/>
            <person name="Nusbaum C."/>
            <person name="Birren B."/>
        </authorList>
    </citation>
    <scope>NUCLEOTIDE SEQUENCE [LARGE SCALE GENOMIC DNA]</scope>
</reference>
<dbReference type="KEGG" id="pfd:PFDG_03199"/>
<evidence type="ECO:0000313" key="2">
    <source>
        <dbReference type="EMBL" id="KOB87121.1"/>
    </source>
</evidence>
<gene>
    <name evidence="2" type="ORF">PFDG_03199</name>
</gene>
<evidence type="ECO:0000256" key="1">
    <source>
        <dbReference type="SAM" id="SignalP"/>
    </source>
</evidence>
<protein>
    <recommendedName>
        <fullName evidence="4">Plasmodium falciparum erythrocyte membrane protein 1 acidic terminal segment domain-containing protein</fullName>
    </recommendedName>
</protein>
<dbReference type="Proteomes" id="UP000054282">
    <property type="component" value="Unassembled WGS sequence"/>
</dbReference>
<feature type="chain" id="PRO_5005573824" description="Plasmodium falciparum erythrocyte membrane protein 1 acidic terminal segment domain-containing protein" evidence="1">
    <location>
        <begin position="22"/>
        <end position="77"/>
    </location>
</feature>
<accession>A0A0L7M2R0</accession>
<dbReference type="EMBL" id="DS016457">
    <property type="protein sequence ID" value="KOB87121.1"/>
    <property type="molecule type" value="Genomic_DNA"/>
</dbReference>
<feature type="non-terminal residue" evidence="2">
    <location>
        <position position="77"/>
    </location>
</feature>
<sequence length="77" mass="9367">MKVHYINILLFELLLKILVYNQRNHNNTTLNTQTNRSLCECELYPPANYDNDPQMKEVMDNFNKQTQQRFHEYNDLM</sequence>
<dbReference type="Pfam" id="PF02009">
    <property type="entry name" value="RIFIN"/>
    <property type="match status" value="1"/>
</dbReference>
<keyword evidence="1" id="KW-0732">Signal</keyword>
<dbReference type="OrthoDB" id="379020at2759"/>
<dbReference type="InterPro" id="IPR006373">
    <property type="entry name" value="VSA_Rifin"/>
</dbReference>
<name>A0A0L7M2R0_PLAF4</name>
<feature type="signal peptide" evidence="1">
    <location>
        <begin position="1"/>
        <end position="21"/>
    </location>
</feature>
<evidence type="ECO:0000313" key="3">
    <source>
        <dbReference type="Proteomes" id="UP000054282"/>
    </source>
</evidence>